<keyword evidence="9" id="KW-1185">Reference proteome</keyword>
<dbReference type="AlphaFoldDB" id="A0A0C7P053"/>
<dbReference type="Gene3D" id="1.10.10.10">
    <property type="entry name" value="Winged helix-like DNA-binding domain superfamily/Winged helix DNA-binding domain"/>
    <property type="match status" value="3"/>
</dbReference>
<dbReference type="GO" id="GO:0005737">
    <property type="term" value="C:cytoplasm"/>
    <property type="evidence" value="ECO:0007669"/>
    <property type="project" value="UniProtKB-SubCell"/>
</dbReference>
<evidence type="ECO:0000313" key="9">
    <source>
        <dbReference type="Proteomes" id="UP000032809"/>
    </source>
</evidence>
<evidence type="ECO:0000259" key="6">
    <source>
        <dbReference type="Pfam" id="PF02631"/>
    </source>
</evidence>
<dbReference type="HAMAP" id="MF_01114">
    <property type="entry name" value="RecX"/>
    <property type="match status" value="1"/>
</dbReference>
<dbReference type="RefSeq" id="WP_052670177.1">
    <property type="nucleotide sequence ID" value="NZ_LN824141.1"/>
</dbReference>
<dbReference type="Proteomes" id="UP000032809">
    <property type="component" value="Chromosome I"/>
</dbReference>
<dbReference type="InterPro" id="IPR036388">
    <property type="entry name" value="WH-like_DNA-bd_sf"/>
</dbReference>
<feature type="domain" description="RecX first three-helical" evidence="7">
    <location>
        <begin position="19"/>
        <end position="54"/>
    </location>
</feature>
<evidence type="ECO:0000256" key="2">
    <source>
        <dbReference type="ARBA" id="ARBA00009695"/>
    </source>
</evidence>
<evidence type="ECO:0000256" key="1">
    <source>
        <dbReference type="ARBA" id="ARBA00004496"/>
    </source>
</evidence>
<dbReference type="PANTHER" id="PTHR33602">
    <property type="entry name" value="REGULATORY PROTEIN RECX FAMILY PROTEIN"/>
    <property type="match status" value="1"/>
</dbReference>
<gene>
    <name evidence="5 8" type="primary">recX</name>
    <name evidence="8" type="ORF">DTL3_0070</name>
</gene>
<protein>
    <recommendedName>
        <fullName evidence="3 5">Regulatory protein RecX</fullName>
    </recommendedName>
</protein>
<dbReference type="OrthoDB" id="9794014at2"/>
<keyword evidence="4 5" id="KW-0963">Cytoplasm</keyword>
<dbReference type="STRING" id="1006576.DTL3_0070"/>
<dbReference type="Pfam" id="PF02631">
    <property type="entry name" value="RecX_HTH2"/>
    <property type="match status" value="1"/>
</dbReference>
<reference evidence="9" key="1">
    <citation type="submission" date="2014-11" db="EMBL/GenBank/DDBJ databases">
        <authorList>
            <person name="Wibberg D."/>
        </authorList>
    </citation>
    <scope>NUCLEOTIDE SEQUENCE [LARGE SCALE GENOMIC DNA]</scope>
    <source>
        <strain evidence="9">L3</strain>
    </source>
</reference>
<dbReference type="InterPro" id="IPR003783">
    <property type="entry name" value="Regulatory_RecX"/>
</dbReference>
<dbReference type="InterPro" id="IPR053924">
    <property type="entry name" value="RecX_HTH_2nd"/>
</dbReference>
<evidence type="ECO:0000313" key="8">
    <source>
        <dbReference type="EMBL" id="CEP77404.1"/>
    </source>
</evidence>
<evidence type="ECO:0000256" key="3">
    <source>
        <dbReference type="ARBA" id="ARBA00018111"/>
    </source>
</evidence>
<dbReference type="HOGENOM" id="CLU_066607_5_1_0"/>
<dbReference type="GO" id="GO:0006282">
    <property type="term" value="P:regulation of DNA repair"/>
    <property type="evidence" value="ECO:0007669"/>
    <property type="project" value="UniProtKB-UniRule"/>
</dbReference>
<accession>A0A0C7P053</accession>
<comment type="subcellular location">
    <subcellularLocation>
        <location evidence="1 5">Cytoplasm</location>
    </subcellularLocation>
</comment>
<name>A0A0C7P053_DEFTU</name>
<dbReference type="PANTHER" id="PTHR33602:SF1">
    <property type="entry name" value="REGULATORY PROTEIN RECX FAMILY PROTEIN"/>
    <property type="match status" value="1"/>
</dbReference>
<dbReference type="InterPro" id="IPR053926">
    <property type="entry name" value="RecX_HTH_1st"/>
</dbReference>
<organism evidence="8 9">
    <name type="scientific">Defluviitoga tunisiensis</name>
    <dbReference type="NCBI Taxonomy" id="1006576"/>
    <lineage>
        <taxon>Bacteria</taxon>
        <taxon>Thermotogati</taxon>
        <taxon>Thermotogota</taxon>
        <taxon>Thermotogae</taxon>
        <taxon>Petrotogales</taxon>
        <taxon>Petrotogaceae</taxon>
        <taxon>Defluviitoga</taxon>
    </lineage>
</organism>
<feature type="domain" description="RecX second three-helical" evidence="6">
    <location>
        <begin position="62"/>
        <end position="103"/>
    </location>
</feature>
<evidence type="ECO:0000259" key="7">
    <source>
        <dbReference type="Pfam" id="PF21982"/>
    </source>
</evidence>
<evidence type="ECO:0000256" key="4">
    <source>
        <dbReference type="ARBA" id="ARBA00022490"/>
    </source>
</evidence>
<dbReference type="KEGG" id="dtn:DTL3_0070"/>
<dbReference type="EMBL" id="LN824141">
    <property type="protein sequence ID" value="CEP77404.1"/>
    <property type="molecule type" value="Genomic_DNA"/>
</dbReference>
<comment type="function">
    <text evidence="5">Modulates RecA activity.</text>
</comment>
<sequence>MKKKNPKIDPFDEKAAEKAALSLIKYRIRSEKELFQRLKMKGFSEETSLSIIEKFKDSGLLNDELFAYLFSYDKLTLDKKGPMFIKNELKRLGVEEKYIDKALNKISDEIDLHEIATEIARKYYTKTKDELKTRKYLYRRGFEPDIINCVIEDLRGDQNWEN</sequence>
<dbReference type="Pfam" id="PF21982">
    <property type="entry name" value="RecX_HTH1"/>
    <property type="match status" value="1"/>
</dbReference>
<evidence type="ECO:0000256" key="5">
    <source>
        <dbReference type="HAMAP-Rule" id="MF_01114"/>
    </source>
</evidence>
<comment type="similarity">
    <text evidence="2 5">Belongs to the RecX family.</text>
</comment>
<proteinExistence type="inferred from homology"/>